<name>A0A948RY04_UNCEI</name>
<dbReference type="GO" id="GO:0015937">
    <property type="term" value="P:coenzyme A biosynthetic process"/>
    <property type="evidence" value="ECO:0007669"/>
    <property type="project" value="UniProtKB-ARBA"/>
</dbReference>
<dbReference type="EMBL" id="JAHJDP010000114">
    <property type="protein sequence ID" value="MBU2693108.1"/>
    <property type="molecule type" value="Genomic_DNA"/>
</dbReference>
<dbReference type="InterPro" id="IPR007085">
    <property type="entry name" value="DNA/pantothenate-metab_flavo_C"/>
</dbReference>
<dbReference type="GO" id="GO:0003824">
    <property type="term" value="F:catalytic activity"/>
    <property type="evidence" value="ECO:0007669"/>
    <property type="project" value="InterPro"/>
</dbReference>
<organism evidence="2 3">
    <name type="scientific">Eiseniibacteriota bacterium</name>
    <dbReference type="NCBI Taxonomy" id="2212470"/>
    <lineage>
        <taxon>Bacteria</taxon>
        <taxon>Candidatus Eiseniibacteriota</taxon>
    </lineage>
</organism>
<reference evidence="2" key="1">
    <citation type="submission" date="2021-05" db="EMBL/GenBank/DDBJ databases">
        <title>Energy efficiency and biological interactions define the core microbiome of deep oligotrophic groundwater.</title>
        <authorList>
            <person name="Mehrshad M."/>
            <person name="Lopez-Fernandez M."/>
            <person name="Bell E."/>
            <person name="Bernier-Latmani R."/>
            <person name="Bertilsson S."/>
            <person name="Dopson M."/>
        </authorList>
    </citation>
    <scope>NUCLEOTIDE SEQUENCE</scope>
    <source>
        <strain evidence="2">Modern_marine.mb.64</strain>
    </source>
</reference>
<dbReference type="Proteomes" id="UP000777784">
    <property type="component" value="Unassembled WGS sequence"/>
</dbReference>
<evidence type="ECO:0000313" key="3">
    <source>
        <dbReference type="Proteomes" id="UP000777784"/>
    </source>
</evidence>
<gene>
    <name evidence="2" type="ORF">KJ970_19500</name>
</gene>
<accession>A0A948RY04</accession>
<dbReference type="Gene3D" id="3.40.50.10300">
    <property type="entry name" value="CoaB-like"/>
    <property type="match status" value="1"/>
</dbReference>
<protein>
    <recommendedName>
        <fullName evidence="1">DNA/pantothenate metabolism flavoprotein C-terminal domain-containing protein</fullName>
    </recommendedName>
</protein>
<dbReference type="Pfam" id="PF04127">
    <property type="entry name" value="DFP"/>
    <property type="match status" value="1"/>
</dbReference>
<dbReference type="InterPro" id="IPR035929">
    <property type="entry name" value="CoaB-like_sf"/>
</dbReference>
<evidence type="ECO:0000313" key="2">
    <source>
        <dbReference type="EMBL" id="MBU2693108.1"/>
    </source>
</evidence>
<evidence type="ECO:0000259" key="1">
    <source>
        <dbReference type="Pfam" id="PF04127"/>
    </source>
</evidence>
<dbReference type="InterPro" id="IPR036551">
    <property type="entry name" value="Flavin_trans-like"/>
</dbReference>
<sequence length="400" mass="42633">MTAPKKTKTEAQRPLRGRRILLGIGDGPSVPAVWPVIQDLLGMGITVQAILTPEALRWTTPEPFRVLTGLAPWVAPEALLAGIKKGVPLQADLMAVVGGTAELCLSVVEKAPQNALSIAMLSYQGPGLVIPAAGSTASVGLQQMGWESPEPLTADAPAHEIVAAVVRLLLKGSPACPILVTAGPTREPIDPVRYLSNRSSGRMGYAIAEAARNLGHPVTLVSGPDEGVALPPGVERIRIETAEEMLKAVISCHRDFPILIMAAAVADYRPRAVSATKIRRDREARELELVANPDILLTLRGEREDLVTVGFAIEGGLDETALQGAQRKLETKGLAFVVLNDPQRPDSAFGGGTSRVRIVWNPADAESGPILEEMPVLPKVDLGRLILERAIAVWKRRSGM</sequence>
<feature type="domain" description="DNA/pantothenate metabolism flavoprotein C-terminal" evidence="1">
    <location>
        <begin position="178"/>
        <end position="367"/>
    </location>
</feature>
<comment type="caution">
    <text evidence="2">The sequence shown here is derived from an EMBL/GenBank/DDBJ whole genome shotgun (WGS) entry which is preliminary data.</text>
</comment>
<proteinExistence type="predicted"/>
<dbReference type="AlphaFoldDB" id="A0A948RY04"/>
<dbReference type="SUPFAM" id="SSF52507">
    <property type="entry name" value="Homo-oligomeric flavin-containing Cys decarboxylases, HFCD"/>
    <property type="match status" value="1"/>
</dbReference>
<dbReference type="SUPFAM" id="SSF102645">
    <property type="entry name" value="CoaB-like"/>
    <property type="match status" value="1"/>
</dbReference>